<evidence type="ECO:0000259" key="8">
    <source>
        <dbReference type="PROSITE" id="PS50850"/>
    </source>
</evidence>
<dbReference type="Gene3D" id="1.20.1720.10">
    <property type="entry name" value="Multidrug resistance protein D"/>
    <property type="match status" value="1"/>
</dbReference>
<keyword evidence="3" id="KW-1003">Cell membrane</keyword>
<dbReference type="InterPro" id="IPR004638">
    <property type="entry name" value="EmrB-like"/>
</dbReference>
<keyword evidence="5 7" id="KW-1133">Transmembrane helix</keyword>
<dbReference type="PROSITE" id="PS50850">
    <property type="entry name" value="MFS"/>
    <property type="match status" value="1"/>
</dbReference>
<evidence type="ECO:0000256" key="1">
    <source>
        <dbReference type="ARBA" id="ARBA00004651"/>
    </source>
</evidence>
<feature type="transmembrane region" description="Helical" evidence="7">
    <location>
        <begin position="217"/>
        <end position="235"/>
    </location>
</feature>
<feature type="transmembrane region" description="Helical" evidence="7">
    <location>
        <begin position="156"/>
        <end position="176"/>
    </location>
</feature>
<feature type="transmembrane region" description="Helical" evidence="7">
    <location>
        <begin position="286"/>
        <end position="309"/>
    </location>
</feature>
<comment type="subcellular location">
    <subcellularLocation>
        <location evidence="1">Cell membrane</location>
        <topology evidence="1">Multi-pass membrane protein</topology>
    </subcellularLocation>
</comment>
<feature type="transmembrane region" description="Helical" evidence="7">
    <location>
        <begin position="347"/>
        <end position="368"/>
    </location>
</feature>
<dbReference type="Proteomes" id="UP001500503">
    <property type="component" value="Unassembled WGS sequence"/>
</dbReference>
<feature type="transmembrane region" description="Helical" evidence="7">
    <location>
        <begin position="315"/>
        <end position="335"/>
    </location>
</feature>
<keyword evidence="10" id="KW-1185">Reference proteome</keyword>
<feature type="transmembrane region" description="Helical" evidence="7">
    <location>
        <begin position="28"/>
        <end position="49"/>
    </location>
</feature>
<sequence>MFRYATDPYRILKGQMDPQTIHKRRWTILYVLVVCLLVVVLDNTVLNVALKTIADPREGLGASQGQLEWAINSYTLVFAGLLFTFGVLGDRIGRKRMLIIGMALFGLSSLVSSYAQSPDQLILARAAMGLGGAAVMPQTLSVIANVFEPEERGRAIGVWAGAVGVAIALGPILGGLLLDHFWWGSVFLINVPIVIVGVIAIALVVPESRGRHMKIDFGGVLLSIAGLVLVTYGIIEGGEKAAVFVPQVYGPVLAGVALLAVFAWYETRIEHPSLNVRLFRDGRLSASVGAIALVFFALGGVVLFISLYVQSVRGYSPLGAGLLTIPLAAGQLLVAPRSARLVSRYGARRVAATGLTMVAAALLSYHVTATVDSPIWLLEITFFVQGAGMGMVMPPATTAVMSVLPREQAGSGSAINNIARQVAVALGVAVLGSLVTSIYRTGMKPHLTALPASLRGAASESIGATAGVADKLGPAGRALMGPAHESFVHAMHVTSAISSAVALLGAFVVLRWMPGKSPEESFEVSTEEREPIEV</sequence>
<dbReference type="SUPFAM" id="SSF103473">
    <property type="entry name" value="MFS general substrate transporter"/>
    <property type="match status" value="1"/>
</dbReference>
<feature type="domain" description="Major facilitator superfamily (MFS) profile" evidence="8">
    <location>
        <begin position="28"/>
        <end position="517"/>
    </location>
</feature>
<keyword evidence="6 7" id="KW-0472">Membrane</keyword>
<evidence type="ECO:0000256" key="4">
    <source>
        <dbReference type="ARBA" id="ARBA00022692"/>
    </source>
</evidence>
<organism evidence="9 10">
    <name type="scientific">Actinoallomurus oryzae</name>
    <dbReference type="NCBI Taxonomy" id="502180"/>
    <lineage>
        <taxon>Bacteria</taxon>
        <taxon>Bacillati</taxon>
        <taxon>Actinomycetota</taxon>
        <taxon>Actinomycetes</taxon>
        <taxon>Streptosporangiales</taxon>
        <taxon>Thermomonosporaceae</taxon>
        <taxon>Actinoallomurus</taxon>
    </lineage>
</organism>
<dbReference type="InterPro" id="IPR036259">
    <property type="entry name" value="MFS_trans_sf"/>
</dbReference>
<proteinExistence type="predicted"/>
<evidence type="ECO:0000313" key="10">
    <source>
        <dbReference type="Proteomes" id="UP001500503"/>
    </source>
</evidence>
<feature type="transmembrane region" description="Helical" evidence="7">
    <location>
        <begin position="182"/>
        <end position="205"/>
    </location>
</feature>
<dbReference type="InterPro" id="IPR011701">
    <property type="entry name" value="MFS"/>
</dbReference>
<evidence type="ECO:0000256" key="7">
    <source>
        <dbReference type="SAM" id="Phobius"/>
    </source>
</evidence>
<comment type="caution">
    <text evidence="9">The sequence shown here is derived from an EMBL/GenBank/DDBJ whole genome shotgun (WGS) entry which is preliminary data.</text>
</comment>
<gene>
    <name evidence="9" type="ORF">GCM10023191_092790</name>
</gene>
<dbReference type="CDD" id="cd17321">
    <property type="entry name" value="MFS_MMR_MDR_like"/>
    <property type="match status" value="1"/>
</dbReference>
<feature type="transmembrane region" description="Helical" evidence="7">
    <location>
        <begin position="487"/>
        <end position="510"/>
    </location>
</feature>
<accession>A0ABP8R559</accession>
<dbReference type="InterPro" id="IPR020846">
    <property type="entry name" value="MFS_dom"/>
</dbReference>
<dbReference type="PANTHER" id="PTHR42718">
    <property type="entry name" value="MAJOR FACILITATOR SUPERFAMILY MULTIDRUG TRANSPORTER MFSC"/>
    <property type="match status" value="1"/>
</dbReference>
<evidence type="ECO:0000313" key="9">
    <source>
        <dbReference type="EMBL" id="GAA4518537.1"/>
    </source>
</evidence>
<evidence type="ECO:0000256" key="6">
    <source>
        <dbReference type="ARBA" id="ARBA00023136"/>
    </source>
</evidence>
<reference evidence="10" key="1">
    <citation type="journal article" date="2019" name="Int. J. Syst. Evol. Microbiol.">
        <title>The Global Catalogue of Microorganisms (GCM) 10K type strain sequencing project: providing services to taxonomists for standard genome sequencing and annotation.</title>
        <authorList>
            <consortium name="The Broad Institute Genomics Platform"/>
            <consortium name="The Broad Institute Genome Sequencing Center for Infectious Disease"/>
            <person name="Wu L."/>
            <person name="Ma J."/>
        </authorList>
    </citation>
    <scope>NUCLEOTIDE SEQUENCE [LARGE SCALE GENOMIC DNA]</scope>
    <source>
        <strain evidence="10">JCM 17933</strain>
    </source>
</reference>
<feature type="transmembrane region" description="Helical" evidence="7">
    <location>
        <begin position="247"/>
        <end position="265"/>
    </location>
</feature>
<dbReference type="EMBL" id="BAABHF010000060">
    <property type="protein sequence ID" value="GAA4518537.1"/>
    <property type="molecule type" value="Genomic_DNA"/>
</dbReference>
<feature type="transmembrane region" description="Helical" evidence="7">
    <location>
        <begin position="122"/>
        <end position="144"/>
    </location>
</feature>
<feature type="transmembrane region" description="Helical" evidence="7">
    <location>
        <begin position="380"/>
        <end position="401"/>
    </location>
</feature>
<protein>
    <submittedName>
        <fullName evidence="9">MFS transporter</fullName>
    </submittedName>
</protein>
<evidence type="ECO:0000256" key="5">
    <source>
        <dbReference type="ARBA" id="ARBA00022989"/>
    </source>
</evidence>
<dbReference type="PANTHER" id="PTHR42718:SF42">
    <property type="entry name" value="EXPORT PROTEIN"/>
    <property type="match status" value="1"/>
</dbReference>
<dbReference type="Gene3D" id="1.20.1250.20">
    <property type="entry name" value="MFS general substrate transporter like domains"/>
    <property type="match status" value="1"/>
</dbReference>
<evidence type="ECO:0000256" key="2">
    <source>
        <dbReference type="ARBA" id="ARBA00022448"/>
    </source>
</evidence>
<feature type="transmembrane region" description="Helical" evidence="7">
    <location>
        <begin position="422"/>
        <end position="439"/>
    </location>
</feature>
<dbReference type="PRINTS" id="PR01036">
    <property type="entry name" value="TCRTETB"/>
</dbReference>
<dbReference type="Pfam" id="PF07690">
    <property type="entry name" value="MFS_1"/>
    <property type="match status" value="1"/>
</dbReference>
<keyword evidence="2" id="KW-0813">Transport</keyword>
<feature type="transmembrane region" description="Helical" evidence="7">
    <location>
        <begin position="97"/>
        <end position="116"/>
    </location>
</feature>
<name>A0ABP8R559_9ACTN</name>
<evidence type="ECO:0000256" key="3">
    <source>
        <dbReference type="ARBA" id="ARBA00022475"/>
    </source>
</evidence>
<feature type="transmembrane region" description="Helical" evidence="7">
    <location>
        <begin position="69"/>
        <end position="88"/>
    </location>
</feature>
<dbReference type="NCBIfam" id="TIGR00711">
    <property type="entry name" value="efflux_EmrB"/>
    <property type="match status" value="1"/>
</dbReference>
<keyword evidence="4 7" id="KW-0812">Transmembrane</keyword>